<evidence type="ECO:0000256" key="8">
    <source>
        <dbReference type="ARBA" id="ARBA00023172"/>
    </source>
</evidence>
<feature type="domain" description="GIY-YIG" evidence="12">
    <location>
        <begin position="10"/>
        <end position="93"/>
    </location>
</feature>
<dbReference type="Proteomes" id="UP000747542">
    <property type="component" value="Unassembled WGS sequence"/>
</dbReference>
<evidence type="ECO:0000313" key="13">
    <source>
        <dbReference type="EMBL" id="KAG7158716.1"/>
    </source>
</evidence>
<keyword evidence="14" id="KW-1185">Reference proteome</keyword>
<dbReference type="PANTHER" id="PTHR20208">
    <property type="entry name" value="STRUCTURE-SPECIFIC ENDONUCLEASE SUBUNIT SLX1"/>
    <property type="match status" value="1"/>
</dbReference>
<evidence type="ECO:0000256" key="9">
    <source>
        <dbReference type="ARBA" id="ARBA00023204"/>
    </source>
</evidence>
<evidence type="ECO:0000256" key="3">
    <source>
        <dbReference type="ARBA" id="ARBA00022759"/>
    </source>
</evidence>
<dbReference type="GO" id="GO:0017108">
    <property type="term" value="F:5'-flap endonuclease activity"/>
    <property type="evidence" value="ECO:0007669"/>
    <property type="project" value="InterPro"/>
</dbReference>
<dbReference type="PROSITE" id="PS50164">
    <property type="entry name" value="GIY_YIG"/>
    <property type="match status" value="1"/>
</dbReference>
<sequence>MAEGAEVVEDFYGVYLLYCINPQYHGRTYIGYTVNPNRRIRQHNRGVRAGGAHRTNNRGPWEMVLIVHGFPNDISALRFEWAWQHPERSRRLRDVARKKAREQKYDFCLRVVAHMLRTKPWSRLPLTIRWVKQQYMKDFPAGMEPPVHMPIAYGPVKPAKFTASSGKTDVSDQNDVECVICEDTAKHTDIMRCLSSSCQLVAHIRCLASHMLQEESPGQILPIEGSCPVCGITILWGDLVRLKRGCYQLPEEEEDDHWAESLSQIP</sequence>
<dbReference type="FunFam" id="3.40.1440.10:FF:000008">
    <property type="entry name" value="Structure-specific endonuclease subunit SLX1 homolog"/>
    <property type="match status" value="1"/>
</dbReference>
<organism evidence="13 14">
    <name type="scientific">Homarus americanus</name>
    <name type="common">American lobster</name>
    <dbReference type="NCBI Taxonomy" id="6706"/>
    <lineage>
        <taxon>Eukaryota</taxon>
        <taxon>Metazoa</taxon>
        <taxon>Ecdysozoa</taxon>
        <taxon>Arthropoda</taxon>
        <taxon>Crustacea</taxon>
        <taxon>Multicrustacea</taxon>
        <taxon>Malacostraca</taxon>
        <taxon>Eumalacostraca</taxon>
        <taxon>Eucarida</taxon>
        <taxon>Decapoda</taxon>
        <taxon>Pleocyemata</taxon>
        <taxon>Astacidea</taxon>
        <taxon>Nephropoidea</taxon>
        <taxon>Nephropidae</taxon>
        <taxon>Homarus</taxon>
    </lineage>
</organism>
<evidence type="ECO:0000313" key="14">
    <source>
        <dbReference type="Proteomes" id="UP000747542"/>
    </source>
</evidence>
<evidence type="ECO:0000256" key="6">
    <source>
        <dbReference type="ARBA" id="ARBA00022801"/>
    </source>
</evidence>
<dbReference type="GO" id="GO:0000724">
    <property type="term" value="P:double-strand break repair via homologous recombination"/>
    <property type="evidence" value="ECO:0007669"/>
    <property type="project" value="TreeGrafter"/>
</dbReference>
<dbReference type="InterPro" id="IPR000305">
    <property type="entry name" value="GIY-YIG_endonuc"/>
</dbReference>
<dbReference type="EMBL" id="JAHLQT010034478">
    <property type="protein sequence ID" value="KAG7158716.1"/>
    <property type="molecule type" value="Genomic_DNA"/>
</dbReference>
<dbReference type="AlphaFoldDB" id="A0A8J5JJY0"/>
<comment type="similarity">
    <text evidence="11">Belongs to the SLX1 family.</text>
</comment>
<reference evidence="13" key="1">
    <citation type="journal article" date="2021" name="Sci. Adv.">
        <title>The American lobster genome reveals insights on longevity, neural, and immune adaptations.</title>
        <authorList>
            <person name="Polinski J.M."/>
            <person name="Zimin A.V."/>
            <person name="Clark K.F."/>
            <person name="Kohn A.B."/>
            <person name="Sadowski N."/>
            <person name="Timp W."/>
            <person name="Ptitsyn A."/>
            <person name="Khanna P."/>
            <person name="Romanova D.Y."/>
            <person name="Williams P."/>
            <person name="Greenwood S.J."/>
            <person name="Moroz L.L."/>
            <person name="Walt D.R."/>
            <person name="Bodnar A.G."/>
        </authorList>
    </citation>
    <scope>NUCLEOTIDE SEQUENCE</scope>
    <source>
        <strain evidence="13">GMGI-L3</strain>
    </source>
</reference>
<keyword evidence="2 11" id="KW-0479">Metal-binding</keyword>
<keyword evidence="1 11" id="KW-0540">Nuclease</keyword>
<dbReference type="GO" id="GO:0008270">
    <property type="term" value="F:zinc ion binding"/>
    <property type="evidence" value="ECO:0007669"/>
    <property type="project" value="UniProtKB-KW"/>
</dbReference>
<dbReference type="Pfam" id="PF21202">
    <property type="entry name" value="SLX1_C"/>
    <property type="match status" value="1"/>
</dbReference>
<evidence type="ECO:0000256" key="5">
    <source>
        <dbReference type="ARBA" id="ARBA00022771"/>
    </source>
</evidence>
<accession>A0A8J5JJY0</accession>
<comment type="subcellular location">
    <subcellularLocation>
        <location evidence="11">Nucleus</location>
    </subcellularLocation>
</comment>
<protein>
    <recommendedName>
        <fullName evidence="11">Structure-specific endonuclease subunit SLX1 homolog</fullName>
        <ecNumber evidence="11">3.1.-.-</ecNumber>
    </recommendedName>
</protein>
<keyword evidence="9 11" id="KW-0234">DNA repair</keyword>
<dbReference type="HAMAP" id="MF_03100">
    <property type="entry name" value="Endonuc_su_Slx1"/>
    <property type="match status" value="1"/>
</dbReference>
<keyword evidence="10 11" id="KW-0539">Nucleus</keyword>
<evidence type="ECO:0000256" key="4">
    <source>
        <dbReference type="ARBA" id="ARBA00022763"/>
    </source>
</evidence>
<evidence type="ECO:0000259" key="12">
    <source>
        <dbReference type="PROSITE" id="PS50164"/>
    </source>
</evidence>
<evidence type="ECO:0000256" key="2">
    <source>
        <dbReference type="ARBA" id="ARBA00022723"/>
    </source>
</evidence>
<dbReference type="Pfam" id="PF01541">
    <property type="entry name" value="GIY-YIG"/>
    <property type="match status" value="1"/>
</dbReference>
<keyword evidence="8 11" id="KW-0233">DNA recombination</keyword>
<keyword evidence="5 11" id="KW-0863">Zinc-finger</keyword>
<evidence type="ECO:0000256" key="11">
    <source>
        <dbReference type="HAMAP-Rule" id="MF_03100"/>
    </source>
</evidence>
<keyword evidence="3 11" id="KW-0255">Endonuclease</keyword>
<gene>
    <name evidence="13" type="primary">slx1a-L</name>
    <name evidence="13" type="ORF">Hamer_G011385</name>
</gene>
<comment type="subunit">
    <text evidence="11">Forms a heterodimer with a member of the SLX4 family.</text>
</comment>
<comment type="function">
    <text evidence="11">Catalytic subunit of a heterodimeric structure-specific endonuclease that resolves DNA secondary structures generated during DNA repair and recombination. Has endonuclease activity towards branched DNA substrates, introducing single-strand cuts in duplex DNA close to junctions with ss-DNA.</text>
</comment>
<name>A0A8J5JJY0_HOMAM</name>
<dbReference type="InterPro" id="IPR027520">
    <property type="entry name" value="Slx1"/>
</dbReference>
<dbReference type="GO" id="GO:0008821">
    <property type="term" value="F:crossover junction DNA endonuclease activity"/>
    <property type="evidence" value="ECO:0007669"/>
    <property type="project" value="TreeGrafter"/>
</dbReference>
<proteinExistence type="inferred from homology"/>
<dbReference type="EC" id="3.1.-.-" evidence="11"/>
<evidence type="ECO:0000256" key="10">
    <source>
        <dbReference type="ARBA" id="ARBA00023242"/>
    </source>
</evidence>
<keyword evidence="4 11" id="KW-0227">DNA damage</keyword>
<keyword evidence="6 11" id="KW-0378">Hydrolase</keyword>
<keyword evidence="7 11" id="KW-0862">Zinc</keyword>
<evidence type="ECO:0000256" key="1">
    <source>
        <dbReference type="ARBA" id="ARBA00022722"/>
    </source>
</evidence>
<dbReference type="OrthoDB" id="24645at2759"/>
<dbReference type="InterPro" id="IPR050381">
    <property type="entry name" value="SLX1_endonuclease"/>
</dbReference>
<dbReference type="InterPro" id="IPR048749">
    <property type="entry name" value="SLX1_C"/>
</dbReference>
<comment type="cofactor">
    <cofactor evidence="11">
        <name>a divalent metal cation</name>
        <dbReference type="ChEBI" id="CHEBI:60240"/>
    </cofactor>
</comment>
<dbReference type="GO" id="GO:0033557">
    <property type="term" value="C:Slx1-Slx4 complex"/>
    <property type="evidence" value="ECO:0007669"/>
    <property type="project" value="UniProtKB-UniRule"/>
</dbReference>
<dbReference type="PANTHER" id="PTHR20208:SF10">
    <property type="entry name" value="STRUCTURE-SPECIFIC ENDONUCLEASE SUBUNIT SLX1"/>
    <property type="match status" value="1"/>
</dbReference>
<dbReference type="CDD" id="cd10455">
    <property type="entry name" value="GIY-YIG_SLX1"/>
    <property type="match status" value="1"/>
</dbReference>
<evidence type="ECO:0000256" key="7">
    <source>
        <dbReference type="ARBA" id="ARBA00022833"/>
    </source>
</evidence>
<feature type="zinc finger region" description="SLX1-type" evidence="11">
    <location>
        <begin position="178"/>
        <end position="230"/>
    </location>
</feature>
<comment type="caution">
    <text evidence="13">The sequence shown here is derived from an EMBL/GenBank/DDBJ whole genome shotgun (WGS) entry which is preliminary data.</text>
</comment>